<evidence type="ECO:0000256" key="2">
    <source>
        <dbReference type="ARBA" id="ARBA00022801"/>
    </source>
</evidence>
<keyword evidence="2" id="KW-0378">Hydrolase</keyword>
<feature type="domain" description="Glycosyl hydrolases family 2 sugar binding" evidence="6">
    <location>
        <begin position="51"/>
        <end position="152"/>
    </location>
</feature>
<dbReference type="GO" id="GO:0004553">
    <property type="term" value="F:hydrolase activity, hydrolyzing O-glycosyl compounds"/>
    <property type="evidence" value="ECO:0007669"/>
    <property type="project" value="InterPro"/>
</dbReference>
<dbReference type="Pfam" id="PF02837">
    <property type="entry name" value="Glyco_hydro_2_N"/>
    <property type="match status" value="1"/>
</dbReference>
<evidence type="ECO:0000259" key="4">
    <source>
        <dbReference type="Pfam" id="PF00703"/>
    </source>
</evidence>
<dbReference type="InterPro" id="IPR023232">
    <property type="entry name" value="Glyco_hydro_2_AS"/>
</dbReference>
<dbReference type="PANTHER" id="PTHR42732">
    <property type="entry name" value="BETA-GALACTOSIDASE"/>
    <property type="match status" value="1"/>
</dbReference>
<name>A0A6S6QWE9_9FIRM</name>
<feature type="domain" description="Glycoside hydrolase family 2 immunoglobulin-like beta-sandwich" evidence="4">
    <location>
        <begin position="177"/>
        <end position="264"/>
    </location>
</feature>
<evidence type="ECO:0000259" key="6">
    <source>
        <dbReference type="Pfam" id="PF02837"/>
    </source>
</evidence>
<dbReference type="InterPro" id="IPR006102">
    <property type="entry name" value="Ig-like_GH2"/>
</dbReference>
<feature type="domain" description="Glycoside hydrolase family 2 catalytic" evidence="5">
    <location>
        <begin position="271"/>
        <end position="418"/>
    </location>
</feature>
<dbReference type="Proteomes" id="UP000515561">
    <property type="component" value="Chromosome"/>
</dbReference>
<dbReference type="Pfam" id="PF16355">
    <property type="entry name" value="DUF4982"/>
    <property type="match status" value="1"/>
</dbReference>
<evidence type="ECO:0000259" key="5">
    <source>
        <dbReference type="Pfam" id="PF02836"/>
    </source>
</evidence>
<feature type="domain" description="DUF4982" evidence="7">
    <location>
        <begin position="590"/>
        <end position="649"/>
    </location>
</feature>
<dbReference type="Pfam" id="PF02836">
    <property type="entry name" value="Glyco_hydro_2_C"/>
    <property type="match status" value="1"/>
</dbReference>
<dbReference type="SUPFAM" id="SSF49373">
    <property type="entry name" value="Invasin/intimin cell-adhesion fragments"/>
    <property type="match status" value="1"/>
</dbReference>
<comment type="similarity">
    <text evidence="1">Belongs to the glycosyl hydrolase 2 family.</text>
</comment>
<dbReference type="SUPFAM" id="SSF49785">
    <property type="entry name" value="Galactose-binding domain-like"/>
    <property type="match status" value="1"/>
</dbReference>
<evidence type="ECO:0000313" key="9">
    <source>
        <dbReference type="EMBL" id="BCJ94036.1"/>
    </source>
</evidence>
<dbReference type="InterPro" id="IPR006104">
    <property type="entry name" value="Glyco_hydro_2_N"/>
</dbReference>
<dbReference type="PRINTS" id="PR00132">
    <property type="entry name" value="GLHYDRLASE2"/>
</dbReference>
<dbReference type="InterPro" id="IPR040605">
    <property type="entry name" value="Glyco_hydro2_dom5"/>
</dbReference>
<feature type="domain" description="Glycoside hydrolase family 2" evidence="8">
    <location>
        <begin position="665"/>
        <end position="767"/>
    </location>
</feature>
<dbReference type="KEGG" id="acel:acsn021_16050"/>
<dbReference type="Pfam" id="PF18565">
    <property type="entry name" value="Glyco_hydro2_C5"/>
    <property type="match status" value="1"/>
</dbReference>
<dbReference type="EMBL" id="AP023367">
    <property type="protein sequence ID" value="BCJ94036.1"/>
    <property type="molecule type" value="Genomic_DNA"/>
</dbReference>
<dbReference type="InterPro" id="IPR008979">
    <property type="entry name" value="Galactose-bd-like_sf"/>
</dbReference>
<accession>A0A6S6QWE9</accession>
<evidence type="ECO:0000259" key="7">
    <source>
        <dbReference type="Pfam" id="PF16355"/>
    </source>
</evidence>
<dbReference type="AlphaFoldDB" id="A0A6S6QWE9"/>
<dbReference type="InterPro" id="IPR013783">
    <property type="entry name" value="Ig-like_fold"/>
</dbReference>
<dbReference type="PANTHER" id="PTHR42732:SF1">
    <property type="entry name" value="BETA-MANNOSIDASE"/>
    <property type="match status" value="1"/>
</dbReference>
<dbReference type="InterPro" id="IPR006103">
    <property type="entry name" value="Glyco_hydro_2_cat"/>
</dbReference>
<dbReference type="SUPFAM" id="SSF51445">
    <property type="entry name" value="(Trans)glycosidases"/>
    <property type="match status" value="1"/>
</dbReference>
<dbReference type="InterPro" id="IPR051913">
    <property type="entry name" value="GH2_Domain-Containing"/>
</dbReference>
<evidence type="ECO:0000259" key="8">
    <source>
        <dbReference type="Pfam" id="PF18565"/>
    </source>
</evidence>
<organism evidence="9 10">
    <name type="scientific">Anaerocolumna cellulosilytica</name>
    <dbReference type="NCBI Taxonomy" id="433286"/>
    <lineage>
        <taxon>Bacteria</taxon>
        <taxon>Bacillati</taxon>
        <taxon>Bacillota</taxon>
        <taxon>Clostridia</taxon>
        <taxon>Lachnospirales</taxon>
        <taxon>Lachnospiraceae</taxon>
        <taxon>Anaerocolumna</taxon>
    </lineage>
</organism>
<dbReference type="InterPro" id="IPR017853">
    <property type="entry name" value="GH"/>
</dbReference>
<dbReference type="SUPFAM" id="SSF49303">
    <property type="entry name" value="beta-Galactosidase/glucuronidase domain"/>
    <property type="match status" value="1"/>
</dbReference>
<protein>
    <submittedName>
        <fullName evidence="9">Uncharacterized protein</fullName>
    </submittedName>
</protein>
<dbReference type="Gene3D" id="3.20.20.80">
    <property type="entry name" value="Glycosidases"/>
    <property type="match status" value="1"/>
</dbReference>
<evidence type="ECO:0000313" key="10">
    <source>
        <dbReference type="Proteomes" id="UP000515561"/>
    </source>
</evidence>
<keyword evidence="3" id="KW-0326">Glycosidase</keyword>
<gene>
    <name evidence="9" type="ORF">acsn021_16050</name>
</gene>
<dbReference type="Gene3D" id="2.60.40.10">
    <property type="entry name" value="Immunoglobulins"/>
    <property type="match status" value="3"/>
</dbReference>
<dbReference type="PROSITE" id="PS00608">
    <property type="entry name" value="GLYCOSYL_HYDROL_F2_2"/>
    <property type="match status" value="1"/>
</dbReference>
<keyword evidence="10" id="KW-1185">Reference proteome</keyword>
<evidence type="ECO:0000256" key="1">
    <source>
        <dbReference type="ARBA" id="ARBA00007401"/>
    </source>
</evidence>
<dbReference type="Pfam" id="PF00703">
    <property type="entry name" value="Glyco_hydro_2"/>
    <property type="match status" value="1"/>
</dbReference>
<dbReference type="InterPro" id="IPR008964">
    <property type="entry name" value="Invasin/intimin_cell_adhesion"/>
</dbReference>
<dbReference type="InterPro" id="IPR032311">
    <property type="entry name" value="DUF4982"/>
</dbReference>
<dbReference type="GO" id="GO:0005975">
    <property type="term" value="P:carbohydrate metabolic process"/>
    <property type="evidence" value="ECO:0007669"/>
    <property type="project" value="InterPro"/>
</dbReference>
<dbReference type="InterPro" id="IPR006101">
    <property type="entry name" value="Glyco_hydro_2"/>
</dbReference>
<dbReference type="Gene3D" id="2.60.120.260">
    <property type="entry name" value="Galactose-binding domain-like"/>
    <property type="match status" value="2"/>
</dbReference>
<evidence type="ECO:0000256" key="3">
    <source>
        <dbReference type="ARBA" id="ARBA00023295"/>
    </source>
</evidence>
<proteinExistence type="inferred from homology"/>
<sequence>MGDMKQLFNDSWKFSKQELFTEPESLDNDTSMWQEVDLPHDWLIYNTEDLYETGEGWYKKTFYIENTQVTKENQIHKQYYSIYFEGVYMDSTVYVNNAAVGEWKYGYASFEFDITKYLKPGENEIKVRVVYQNLNTRWYSGAGIYRNVWLKTTEEAHFITDGIYIAASPLGDNFLVEIEAEIIDEAGSSKGTLCNRVYNREGQEVAVAFSKIQLLKDKNVYKQEITLHNPVLWNLSDPYLYELKTELLIEDRIVDTICQKFGLRTLKFDSNEGFFLNNNHIKLYGVCEHHDLGALGAAFNKAALARKFTILKEMGVNALRTSHNMPAVEFMELADEMGLLVVSEAFDMWERPKTEYDYARFFKEWCEKDVASWVRRDRNHPSLIMWSIGNEIYDTHADERGLQITKMLRDMVYSHDPKNNGYVTIGSNYMSSENAQKCAEELPVAGYNYAEHLYEEHHKKYPHWVIYGSETASTIQSRGIYHFPASKVVVTHEDEQCSSLGNCSTSWGAPTSQKNIIDDRDTVFSLGQFIWTGFDYIGEPTPYFTKNSYFGQVDTAGFKKDAFYIYQAEWTDYKVAPMVHILPYWDFNKGQLIDIRIYSNAPKVELLFNEKSLGEFVIDHKKGRQLSGEWQIPYEKGTIKAVAYDENGCIIATDSRSSFGDAKKLVLTADKDTLAADGRDMIFVEISTEDEDGNPVANANNRVEVSVTGAGRLVGLDNGDSTDYDSYKGTSKRLFSGKLLVMIAAKQEAGNITLSVSSKGLKTEEITLHAKTCDLVPGISAKMENTPSVRMSEIPIRKIELTNQGSNRLNKENSTAVVSARVYPDNATYEALEWKAVTLNGIVTNNAVLQEKDKEVVITAIGDGDFRLRCTAKNGGKNPQVLSELEFSISGLGAASINPYQFVSGGLYNSGNREFHSGLLGGVATEAGENRISFKGLDFGSYGSDELTIPIYFLSNEPAPLKIWEGIPGEEGAQLLLDTVYHKNYIWNTYQEETFKLSKRLTEITTLTICVKNKLDIKGFSFTHYEKAYERLSVKAYTTLYGDTYTEESDTIEKIGNNVSIEFNEMDFGEEGLNGLILCGRSRNDKNTVQIQFTSEEGQDRQSIEIPYSEDYREYEFNIKPVTGLQKVSFMFLPGSNFDFKWFQFQKGEK</sequence>
<dbReference type="InterPro" id="IPR036156">
    <property type="entry name" value="Beta-gal/glucu_dom_sf"/>
</dbReference>
<reference evidence="9 10" key="1">
    <citation type="journal article" date="2016" name="Int. J. Syst. Evol. Microbiol.">
        <title>Descriptions of Anaerotaenia torta gen. nov., sp. nov. and Anaerocolumna cellulosilytica gen. nov., sp. nov. isolated from a methanogenic reactor of cattle waste.</title>
        <authorList>
            <person name="Uek A."/>
            <person name="Ohtaki Y."/>
            <person name="Kaku N."/>
            <person name="Ueki K."/>
        </authorList>
    </citation>
    <scope>NUCLEOTIDE SEQUENCE [LARGE SCALE GENOMIC DNA]</scope>
    <source>
        <strain evidence="9 10">SN021</strain>
    </source>
</reference>